<protein>
    <submittedName>
        <fullName evidence="2">Glutaredoxin family protein</fullName>
    </submittedName>
</protein>
<dbReference type="InterPro" id="IPR036249">
    <property type="entry name" value="Thioredoxin-like_sf"/>
</dbReference>
<dbReference type="Proteomes" id="UP001595976">
    <property type="component" value="Unassembled WGS sequence"/>
</dbReference>
<dbReference type="RefSeq" id="WP_260349336.1">
    <property type="nucleotide sequence ID" value="NZ_JAOAOS010000013.1"/>
</dbReference>
<gene>
    <name evidence="2" type="ORF">ACFPK2_11090</name>
</gene>
<accession>A0ABW0F4L2</accession>
<evidence type="ECO:0000313" key="2">
    <source>
        <dbReference type="EMBL" id="MFC5293533.1"/>
    </source>
</evidence>
<dbReference type="PROSITE" id="PS51354">
    <property type="entry name" value="GLUTAREDOXIN_2"/>
    <property type="match status" value="1"/>
</dbReference>
<organism evidence="2 3">
    <name type="scientific">Bosea minatitlanensis</name>
    <dbReference type="NCBI Taxonomy" id="128782"/>
    <lineage>
        <taxon>Bacteria</taxon>
        <taxon>Pseudomonadati</taxon>
        <taxon>Pseudomonadota</taxon>
        <taxon>Alphaproteobacteria</taxon>
        <taxon>Hyphomicrobiales</taxon>
        <taxon>Boseaceae</taxon>
        <taxon>Bosea</taxon>
    </lineage>
</organism>
<dbReference type="EMBL" id="JBHSLI010000004">
    <property type="protein sequence ID" value="MFC5293533.1"/>
    <property type="molecule type" value="Genomic_DNA"/>
</dbReference>
<evidence type="ECO:0000259" key="1">
    <source>
        <dbReference type="Pfam" id="PF00462"/>
    </source>
</evidence>
<keyword evidence="3" id="KW-1185">Reference proteome</keyword>
<dbReference type="Gene3D" id="3.40.30.10">
    <property type="entry name" value="Glutaredoxin"/>
    <property type="match status" value="1"/>
</dbReference>
<sequence>MTSGKAQAPSADRFRFFWQPGCSSCVRVKELLTEMAVDFDSVNILDDEEGLAELTRRGIRAVPVLIKGDEILFTQSLEDVAKFVGKTRDVQRLAPAALYERWQYFLDTALGLIAQIPPERLPEFPIARRPRTVCNLAYHIFQVPEGVMAMTEGRTLDSRDYDNAIYDHLTTVEQILDFGRGVVEQHRQWWARSDQTGQKLIATYYGEQPLHQILERGTWHSAQHTRQLNHVLDGFGVAVARPIDPKAYDGLPMPKALWA</sequence>
<dbReference type="SUPFAM" id="SSF109854">
    <property type="entry name" value="DinB/YfiT-like putative metalloenzymes"/>
    <property type="match status" value="1"/>
</dbReference>
<feature type="domain" description="Glutaredoxin" evidence="1">
    <location>
        <begin position="17"/>
        <end position="70"/>
    </location>
</feature>
<dbReference type="CDD" id="cd02976">
    <property type="entry name" value="NrdH"/>
    <property type="match status" value="1"/>
</dbReference>
<comment type="caution">
    <text evidence="2">The sequence shown here is derived from an EMBL/GenBank/DDBJ whole genome shotgun (WGS) entry which is preliminary data.</text>
</comment>
<name>A0ABW0F4L2_9HYPH</name>
<reference evidence="3" key="1">
    <citation type="journal article" date="2019" name="Int. J. Syst. Evol. Microbiol.">
        <title>The Global Catalogue of Microorganisms (GCM) 10K type strain sequencing project: providing services to taxonomists for standard genome sequencing and annotation.</title>
        <authorList>
            <consortium name="The Broad Institute Genomics Platform"/>
            <consortium name="The Broad Institute Genome Sequencing Center for Infectious Disease"/>
            <person name="Wu L."/>
            <person name="Ma J."/>
        </authorList>
    </citation>
    <scope>NUCLEOTIDE SEQUENCE [LARGE SCALE GENOMIC DNA]</scope>
    <source>
        <strain evidence="3">CGMCC 1.15643</strain>
    </source>
</reference>
<dbReference type="InterPro" id="IPR034660">
    <property type="entry name" value="DinB/YfiT-like"/>
</dbReference>
<dbReference type="Gene3D" id="1.20.120.450">
    <property type="entry name" value="dinb family like domain"/>
    <property type="match status" value="1"/>
</dbReference>
<dbReference type="SUPFAM" id="SSF52833">
    <property type="entry name" value="Thioredoxin-like"/>
    <property type="match status" value="1"/>
</dbReference>
<proteinExistence type="predicted"/>
<dbReference type="InterPro" id="IPR002109">
    <property type="entry name" value="Glutaredoxin"/>
</dbReference>
<evidence type="ECO:0000313" key="3">
    <source>
        <dbReference type="Proteomes" id="UP001595976"/>
    </source>
</evidence>
<dbReference type="Pfam" id="PF00462">
    <property type="entry name" value="Glutaredoxin"/>
    <property type="match status" value="1"/>
</dbReference>